<dbReference type="InterPro" id="IPR058245">
    <property type="entry name" value="NreC/VraR/RcsB-like_REC"/>
</dbReference>
<dbReference type="EMBL" id="CACRTR010000008">
    <property type="protein sequence ID" value="VYU11195.1"/>
    <property type="molecule type" value="Genomic_DNA"/>
</dbReference>
<dbReference type="Gene3D" id="3.40.50.2300">
    <property type="match status" value="1"/>
</dbReference>
<sequence length="204" mass="22863">MNILLIDDHALFAKSLEIVLADIPEIESFTTLQNPSEAAAHIRRLHPDILLLDINLDTVSDVDGIALASGLKKEFPGLKLVFLTGYDLPVYRHAAKKLGACGFLNKNLDPDRLLESLIQINKGVPVFPRANEYIEELTATETKILQLLSEGYKRKAIAEILFSSERTISNHIQHIFDKLDVSSSLEAVTKSIKLGYIRPFYHKK</sequence>
<evidence type="ECO:0000256" key="2">
    <source>
        <dbReference type="ARBA" id="ARBA00022553"/>
    </source>
</evidence>
<keyword evidence="3" id="KW-0805">Transcription regulation</keyword>
<feature type="modified residue" description="4-aspartylphosphate" evidence="7">
    <location>
        <position position="53"/>
    </location>
</feature>
<accession>A0A6N3C540</accession>
<keyword evidence="4" id="KW-0238">DNA-binding</keyword>
<evidence type="ECO:0000256" key="7">
    <source>
        <dbReference type="PROSITE-ProRule" id="PRU00169"/>
    </source>
</evidence>
<gene>
    <name evidence="10" type="primary">degU</name>
    <name evidence="10" type="ORF">ELLFYP34_02715</name>
</gene>
<feature type="domain" description="HTH luxR-type" evidence="8">
    <location>
        <begin position="130"/>
        <end position="195"/>
    </location>
</feature>
<dbReference type="InterPro" id="IPR001789">
    <property type="entry name" value="Sig_transdc_resp-reg_receiver"/>
</dbReference>
<evidence type="ECO:0000259" key="9">
    <source>
        <dbReference type="PROSITE" id="PS50110"/>
    </source>
</evidence>
<dbReference type="CDD" id="cd06170">
    <property type="entry name" value="LuxR_C_like"/>
    <property type="match status" value="1"/>
</dbReference>
<comment type="function">
    <text evidence="6">May play the central regulatory role in sporulation. It may be an element of the effector pathway responsible for the activation of sporulation genes in response to nutritional stress. Spo0A may act in concert with spo0H (a sigma factor) to control the expression of some genes that are critical to the sporulation process.</text>
</comment>
<dbReference type="InterPro" id="IPR016032">
    <property type="entry name" value="Sig_transdc_resp-reg_C-effctor"/>
</dbReference>
<dbReference type="Pfam" id="PF00196">
    <property type="entry name" value="GerE"/>
    <property type="match status" value="1"/>
</dbReference>
<dbReference type="GO" id="GO:0000160">
    <property type="term" value="P:phosphorelay signal transduction system"/>
    <property type="evidence" value="ECO:0007669"/>
    <property type="project" value="InterPro"/>
</dbReference>
<dbReference type="PROSITE" id="PS50043">
    <property type="entry name" value="HTH_LUXR_2"/>
    <property type="match status" value="1"/>
</dbReference>
<dbReference type="InterPro" id="IPR000792">
    <property type="entry name" value="Tscrpt_reg_LuxR_C"/>
</dbReference>
<name>A0A6N3C540_EUBLI</name>
<dbReference type="PRINTS" id="PR00038">
    <property type="entry name" value="HTHLUXR"/>
</dbReference>
<dbReference type="InterPro" id="IPR011006">
    <property type="entry name" value="CheY-like_superfamily"/>
</dbReference>
<dbReference type="SUPFAM" id="SSF52172">
    <property type="entry name" value="CheY-like"/>
    <property type="match status" value="1"/>
</dbReference>
<dbReference type="AlphaFoldDB" id="A0A6N3C540"/>
<evidence type="ECO:0000256" key="6">
    <source>
        <dbReference type="ARBA" id="ARBA00024867"/>
    </source>
</evidence>
<evidence type="ECO:0000256" key="1">
    <source>
        <dbReference type="ARBA" id="ARBA00018672"/>
    </source>
</evidence>
<evidence type="ECO:0000256" key="3">
    <source>
        <dbReference type="ARBA" id="ARBA00023015"/>
    </source>
</evidence>
<feature type="domain" description="Response regulatory" evidence="9">
    <location>
        <begin position="2"/>
        <end position="121"/>
    </location>
</feature>
<dbReference type="SMART" id="SM00421">
    <property type="entry name" value="HTH_LUXR"/>
    <property type="match status" value="1"/>
</dbReference>
<evidence type="ECO:0000256" key="5">
    <source>
        <dbReference type="ARBA" id="ARBA00023163"/>
    </source>
</evidence>
<dbReference type="GO" id="GO:0006355">
    <property type="term" value="P:regulation of DNA-templated transcription"/>
    <property type="evidence" value="ECO:0007669"/>
    <property type="project" value="InterPro"/>
</dbReference>
<keyword evidence="5" id="KW-0804">Transcription</keyword>
<dbReference type="PROSITE" id="PS50110">
    <property type="entry name" value="RESPONSE_REGULATORY"/>
    <property type="match status" value="1"/>
</dbReference>
<dbReference type="Pfam" id="PF00072">
    <property type="entry name" value="Response_reg"/>
    <property type="match status" value="1"/>
</dbReference>
<dbReference type="GO" id="GO:0003677">
    <property type="term" value="F:DNA binding"/>
    <property type="evidence" value="ECO:0007669"/>
    <property type="project" value="UniProtKB-KW"/>
</dbReference>
<protein>
    <recommendedName>
        <fullName evidence="1">Stage 0 sporulation protein A homolog</fullName>
    </recommendedName>
</protein>
<dbReference type="Gene3D" id="1.10.10.10">
    <property type="entry name" value="Winged helix-like DNA-binding domain superfamily/Winged helix DNA-binding domain"/>
    <property type="match status" value="1"/>
</dbReference>
<dbReference type="PANTHER" id="PTHR43214:SF43">
    <property type="entry name" value="TWO-COMPONENT RESPONSE REGULATOR"/>
    <property type="match status" value="1"/>
</dbReference>
<dbReference type="PANTHER" id="PTHR43214">
    <property type="entry name" value="TWO-COMPONENT RESPONSE REGULATOR"/>
    <property type="match status" value="1"/>
</dbReference>
<dbReference type="InterPro" id="IPR036388">
    <property type="entry name" value="WH-like_DNA-bd_sf"/>
</dbReference>
<organism evidence="10">
    <name type="scientific">Eubacterium limosum</name>
    <dbReference type="NCBI Taxonomy" id="1736"/>
    <lineage>
        <taxon>Bacteria</taxon>
        <taxon>Bacillati</taxon>
        <taxon>Bacillota</taxon>
        <taxon>Clostridia</taxon>
        <taxon>Eubacteriales</taxon>
        <taxon>Eubacteriaceae</taxon>
        <taxon>Eubacterium</taxon>
    </lineage>
</organism>
<proteinExistence type="predicted"/>
<dbReference type="InterPro" id="IPR039420">
    <property type="entry name" value="WalR-like"/>
</dbReference>
<dbReference type="CDD" id="cd17535">
    <property type="entry name" value="REC_NarL-like"/>
    <property type="match status" value="1"/>
</dbReference>
<evidence type="ECO:0000313" key="10">
    <source>
        <dbReference type="EMBL" id="VYU11195.1"/>
    </source>
</evidence>
<evidence type="ECO:0000256" key="4">
    <source>
        <dbReference type="ARBA" id="ARBA00023125"/>
    </source>
</evidence>
<keyword evidence="2 7" id="KW-0597">Phosphoprotein</keyword>
<dbReference type="SUPFAM" id="SSF46894">
    <property type="entry name" value="C-terminal effector domain of the bipartite response regulators"/>
    <property type="match status" value="1"/>
</dbReference>
<reference evidence="10" key="1">
    <citation type="submission" date="2019-11" db="EMBL/GenBank/DDBJ databases">
        <authorList>
            <person name="Feng L."/>
        </authorList>
    </citation>
    <scope>NUCLEOTIDE SEQUENCE</scope>
    <source>
        <strain evidence="10">ElimosumLFYP34</strain>
    </source>
</reference>
<evidence type="ECO:0000259" key="8">
    <source>
        <dbReference type="PROSITE" id="PS50043"/>
    </source>
</evidence>
<dbReference type="SMART" id="SM00448">
    <property type="entry name" value="REC"/>
    <property type="match status" value="1"/>
</dbReference>